<evidence type="ECO:0000313" key="2">
    <source>
        <dbReference type="EMBL" id="KAF7419678.1"/>
    </source>
</evidence>
<evidence type="ECO:0000313" key="3">
    <source>
        <dbReference type="Proteomes" id="UP000623687"/>
    </source>
</evidence>
<comment type="caution">
    <text evidence="2">The sequence shown here is derived from an EMBL/GenBank/DDBJ whole genome shotgun (WGS) entry which is preliminary data.</text>
</comment>
<dbReference type="InterPro" id="IPR032675">
    <property type="entry name" value="LRR_dom_sf"/>
</dbReference>
<dbReference type="InterPro" id="IPR001810">
    <property type="entry name" value="F-box_dom"/>
</dbReference>
<keyword evidence="3" id="KW-1185">Reference proteome</keyword>
<evidence type="ECO:0000259" key="1">
    <source>
        <dbReference type="Pfam" id="PF12937"/>
    </source>
</evidence>
<gene>
    <name evidence="2" type="ORF">PC9H_002270</name>
</gene>
<proteinExistence type="predicted"/>
<reference evidence="2" key="1">
    <citation type="submission" date="2019-07" db="EMBL/GenBank/DDBJ databases">
        <authorList>
            <person name="Palmer J.M."/>
        </authorList>
    </citation>
    <scope>NUCLEOTIDE SEQUENCE</scope>
    <source>
        <strain evidence="2">PC9</strain>
    </source>
</reference>
<protein>
    <recommendedName>
        <fullName evidence="1">F-box domain-containing protein</fullName>
    </recommendedName>
</protein>
<accession>A0A8H7DP21</accession>
<sequence length="428" mass="47703">MDDTGVGGADQALISTKNALPVELIHQIIADLAQSEDNTPPIIGACALVCRAWAAICRAHIFRQITISYRDFTPRLSFLYFTAPHLSKYILELVIRGQGSRRSSHAFPEWTAYCFGLLNNLRSLRFHHVTGEWSQISTPLVQGITTLLSAPRLRKLHISGWAFGNDTRTLLFLLSLCSTSLQDLVLQNVDVTEPGIEVDGLSAISMEALSSLRLECVSHPGLTESLIKCPNLKSMVVKTNDMRERYPLWISSVVKELNLIGMPLKSHPSHYVELCTGLVFPWSGIPKFANTARISVLSIDMATPTRLSEFQEWLEACISNLPHPHLLAELTMQLQYNPDGREYPDVAEYTALSSYLSQLRDRMPLGRISATMQMIVRGAIKEVDDTDQVREVAKLRDGFAPILGPGVDIRLVVQHVGRLIPGYMDCRV</sequence>
<dbReference type="Proteomes" id="UP000623687">
    <property type="component" value="Unassembled WGS sequence"/>
</dbReference>
<dbReference type="OrthoDB" id="2745898at2759"/>
<dbReference type="SUPFAM" id="SSF52047">
    <property type="entry name" value="RNI-like"/>
    <property type="match status" value="1"/>
</dbReference>
<dbReference type="VEuPathDB" id="FungiDB:PC9H_002270"/>
<dbReference type="Gene3D" id="3.80.10.10">
    <property type="entry name" value="Ribonuclease Inhibitor"/>
    <property type="match status" value="1"/>
</dbReference>
<dbReference type="GeneID" id="59372111"/>
<organism evidence="2 3">
    <name type="scientific">Pleurotus ostreatus</name>
    <name type="common">Oyster mushroom</name>
    <name type="synonym">White-rot fungus</name>
    <dbReference type="NCBI Taxonomy" id="5322"/>
    <lineage>
        <taxon>Eukaryota</taxon>
        <taxon>Fungi</taxon>
        <taxon>Dikarya</taxon>
        <taxon>Basidiomycota</taxon>
        <taxon>Agaricomycotina</taxon>
        <taxon>Agaricomycetes</taxon>
        <taxon>Agaricomycetidae</taxon>
        <taxon>Agaricales</taxon>
        <taxon>Pleurotineae</taxon>
        <taxon>Pleurotaceae</taxon>
        <taxon>Pleurotus</taxon>
    </lineage>
</organism>
<feature type="domain" description="F-box" evidence="1">
    <location>
        <begin position="19"/>
        <end position="67"/>
    </location>
</feature>
<dbReference type="EMBL" id="JACETU010000010">
    <property type="protein sequence ID" value="KAF7419678.1"/>
    <property type="molecule type" value="Genomic_DNA"/>
</dbReference>
<dbReference type="Pfam" id="PF12937">
    <property type="entry name" value="F-box-like"/>
    <property type="match status" value="1"/>
</dbReference>
<name>A0A8H7DP21_PLEOS</name>
<dbReference type="AlphaFoldDB" id="A0A8H7DP21"/>
<dbReference type="RefSeq" id="XP_036626532.1">
    <property type="nucleotide sequence ID" value="XM_036771911.1"/>
</dbReference>